<dbReference type="EMBL" id="CP016020">
    <property type="protein sequence ID" value="APH07170.1"/>
    <property type="molecule type" value="Genomic_DNA"/>
</dbReference>
<dbReference type="Proteomes" id="UP000181936">
    <property type="component" value="Chromosome"/>
</dbReference>
<gene>
    <name evidence="2" type="ORF">A9C19_18365</name>
</gene>
<keyword evidence="1" id="KW-0812">Transmembrane</keyword>
<dbReference type="PANTHER" id="PTHR41771:SF1">
    <property type="entry name" value="MEMBRANE PROTEIN"/>
    <property type="match status" value="1"/>
</dbReference>
<dbReference type="Pfam" id="PF07907">
    <property type="entry name" value="YibE_F"/>
    <property type="match status" value="1"/>
</dbReference>
<evidence type="ECO:0000313" key="2">
    <source>
        <dbReference type="EMBL" id="APH07170.1"/>
    </source>
</evidence>
<evidence type="ECO:0000313" key="3">
    <source>
        <dbReference type="Proteomes" id="UP000181936"/>
    </source>
</evidence>
<keyword evidence="1" id="KW-1133">Transmembrane helix</keyword>
<feature type="transmembrane region" description="Helical" evidence="1">
    <location>
        <begin position="238"/>
        <end position="267"/>
    </location>
</feature>
<feature type="transmembrane region" description="Helical" evidence="1">
    <location>
        <begin position="119"/>
        <end position="135"/>
    </location>
</feature>
<feature type="transmembrane region" description="Helical" evidence="1">
    <location>
        <begin position="142"/>
        <end position="162"/>
    </location>
</feature>
<protein>
    <submittedName>
        <fullName evidence="2">YibE/F-like family protein</fullName>
    </submittedName>
</protein>
<proteinExistence type="predicted"/>
<name>A0A1L3MY03_9BACI</name>
<dbReference type="RefSeq" id="WP_072581952.1">
    <property type="nucleotide sequence ID" value="NZ_CP016020.1"/>
</dbReference>
<reference evidence="2 3" key="1">
    <citation type="journal article" date="2016" name="Sci. Rep.">
        <title>Complete genome sequence and transcriptomic analysis of a novel marine strain Bacillus weihaiensis reveals the mechanism of brown algae degradation.</title>
        <authorList>
            <person name="Zhu Y."/>
            <person name="Chen P."/>
            <person name="Bao Y."/>
            <person name="Men Y."/>
            <person name="Zeng Y."/>
            <person name="Yang J."/>
            <person name="Sun J."/>
            <person name="Sun Y."/>
        </authorList>
    </citation>
    <scope>NUCLEOTIDE SEQUENCE [LARGE SCALE GENOMIC DNA]</scope>
    <source>
        <strain evidence="2 3">Alg07</strain>
    </source>
</reference>
<feature type="transmembrane region" description="Helical" evidence="1">
    <location>
        <begin position="168"/>
        <end position="187"/>
    </location>
</feature>
<dbReference type="OrthoDB" id="5753718at2"/>
<accession>A0A1L3MY03</accession>
<feature type="transmembrane region" description="Helical" evidence="1">
    <location>
        <begin position="194"/>
        <end position="218"/>
    </location>
</feature>
<feature type="transmembrane region" description="Helical" evidence="1">
    <location>
        <begin position="288"/>
        <end position="313"/>
    </location>
</feature>
<organism evidence="2 3">
    <name type="scientific">Bacillus weihaiensis</name>
    <dbReference type="NCBI Taxonomy" id="1547283"/>
    <lineage>
        <taxon>Bacteria</taxon>
        <taxon>Bacillati</taxon>
        <taxon>Bacillota</taxon>
        <taxon>Bacilli</taxon>
        <taxon>Bacillales</taxon>
        <taxon>Bacillaceae</taxon>
        <taxon>Bacillus</taxon>
    </lineage>
</organism>
<keyword evidence="3" id="KW-1185">Reference proteome</keyword>
<keyword evidence="1" id="KW-0472">Membrane</keyword>
<dbReference type="KEGG" id="bwh:A9C19_18365"/>
<dbReference type="InterPro" id="IPR012507">
    <property type="entry name" value="YibE_F"/>
</dbReference>
<sequence>MILYLVIGICFVTSVVFVHHNSSFYNRTIAKVVTTHIEDQTVVTDLHNNEDQIFTQTIEAVIENGEDKGKVIQLTNKYSLSGAYDQEYRVGNKLFVSVDQLANENGEVTGDILDVKRDSYVLLVGWLFIFTLLLVGKRRGFFSMISLAVNATLMYVALDVYVNHDINLLWICSLLVILFTVISLLLLNGLNEMTYAAITATLLGIFLSLFITFVVVKATSGSGLRYEEMQFLTRHYEAIFMAGLFIGSLGAVMDIAITISSSIFGLYEKNPTIRAKDLTKSGMAIGKDVMGTLTNILFFVYASGSIPSMILYLKNSSALGFTVSMNISLELARALAGGIGIVLTIPIAVYTSVFFVNRKRNRL</sequence>
<dbReference type="PANTHER" id="PTHR41771">
    <property type="entry name" value="MEMBRANE PROTEIN-RELATED"/>
    <property type="match status" value="1"/>
</dbReference>
<feature type="transmembrane region" description="Helical" evidence="1">
    <location>
        <begin position="333"/>
        <end position="356"/>
    </location>
</feature>
<dbReference type="AlphaFoldDB" id="A0A1L3MY03"/>
<evidence type="ECO:0000256" key="1">
    <source>
        <dbReference type="SAM" id="Phobius"/>
    </source>
</evidence>